<dbReference type="SUPFAM" id="SSF81340">
    <property type="entry name" value="Clc chloride channel"/>
    <property type="match status" value="1"/>
</dbReference>
<dbReference type="Gene3D" id="1.10.3080.10">
    <property type="entry name" value="Clc chloride channel"/>
    <property type="match status" value="1"/>
</dbReference>
<keyword evidence="8" id="KW-0868">Chloride</keyword>
<comment type="subcellular location">
    <subcellularLocation>
        <location evidence="1">Membrane</location>
        <topology evidence="1">Multi-pass membrane protein</topology>
    </subcellularLocation>
</comment>
<evidence type="ECO:0000256" key="11">
    <source>
        <dbReference type="SAM" id="Phobius"/>
    </source>
</evidence>
<dbReference type="InterPro" id="IPR050368">
    <property type="entry name" value="ClC-type_chloride_channel"/>
</dbReference>
<feature type="transmembrane region" description="Helical" evidence="11">
    <location>
        <begin position="381"/>
        <end position="401"/>
    </location>
</feature>
<feature type="transmembrane region" description="Helical" evidence="11">
    <location>
        <begin position="113"/>
        <end position="133"/>
    </location>
</feature>
<keyword evidence="2" id="KW-0813">Transport</keyword>
<feature type="transmembrane region" description="Helical" evidence="11">
    <location>
        <begin position="160"/>
        <end position="178"/>
    </location>
</feature>
<evidence type="ECO:0000256" key="2">
    <source>
        <dbReference type="ARBA" id="ARBA00022448"/>
    </source>
</evidence>
<feature type="transmembrane region" description="Helical" evidence="11">
    <location>
        <begin position="432"/>
        <end position="453"/>
    </location>
</feature>
<feature type="compositionally biased region" description="Low complexity" evidence="10">
    <location>
        <begin position="45"/>
        <end position="54"/>
    </location>
</feature>
<evidence type="ECO:0000259" key="12">
    <source>
        <dbReference type="PROSITE" id="PS51202"/>
    </source>
</evidence>
<feature type="transmembrane region" description="Helical" evidence="11">
    <location>
        <begin position="210"/>
        <end position="234"/>
    </location>
</feature>
<dbReference type="GO" id="GO:0008324">
    <property type="term" value="F:monoatomic cation transmembrane transporter activity"/>
    <property type="evidence" value="ECO:0007669"/>
    <property type="project" value="InterPro"/>
</dbReference>
<dbReference type="GO" id="GO:0034707">
    <property type="term" value="C:chloride channel complex"/>
    <property type="evidence" value="ECO:0007669"/>
    <property type="project" value="UniProtKB-KW"/>
</dbReference>
<dbReference type="PANTHER" id="PTHR43427:SF6">
    <property type="entry name" value="CHLORIDE CHANNEL PROTEIN CLC-E"/>
    <property type="match status" value="1"/>
</dbReference>
<sequence>MVESDSHSVSRNAPDDSTSDGARDASTVSRNVSRETPSRSHRRSTSTARQSTRRPAQIHRFLSDFSRIKWRIAAKGIISGFFVGLLVVLYRLGISYGTQFATATYAWLRDNPLWIAVWAMAAVVAGLFVAWLIRWEPMASGSGIPQTEGVTTRGMRMRPWSILVVRYAGGLLCGLFGLSMGREGPSVQIGAATSQATGGRLAHGQVDRNALITSGAAAGLSAAFCAPLSGAMFALEEIHRSFSPTILLTAMSASLTSDFVAKYCFGLRPVLDFATIRQLPLAQYWWLVPLGIATGVVGVLTNRLLLGLQTLMSHVPAMARPIISLAVALPCGMLLPLTLGGGENLIAFVEQGGAGIGLLFALLIVKMLFTATSFASGTPGGIFMPILAVGAITGGLVATLGGSLSSRSAFNGQNGFGELGELTAHLAIDPQYMAVFAAIGMAGTLAAATKAPITSILLIVEMSGNITHMLPVAACVLIALFVADLCNTKPIYEVLLDRYRAGHPDNAGTTDAEPTAIRSGVIEYPVEIGSTMAGSTVGTVPLPDGMMIITIRRGSHDFVPNQGSVVLAGDYVVVLFSGHTEDTARSALADLCHAN</sequence>
<evidence type="ECO:0000256" key="10">
    <source>
        <dbReference type="SAM" id="MobiDB-lite"/>
    </source>
</evidence>
<dbReference type="InterPro" id="IPR014743">
    <property type="entry name" value="Cl-channel_core"/>
</dbReference>
<gene>
    <name evidence="13" type="ORF">EMO89_06590</name>
</gene>
<dbReference type="InterPro" id="IPR036721">
    <property type="entry name" value="RCK_C_sf"/>
</dbReference>
<feature type="compositionally biased region" description="Polar residues" evidence="10">
    <location>
        <begin position="9"/>
        <end position="31"/>
    </location>
</feature>
<dbReference type="GO" id="GO:0006813">
    <property type="term" value="P:potassium ion transport"/>
    <property type="evidence" value="ECO:0007669"/>
    <property type="project" value="InterPro"/>
</dbReference>
<dbReference type="GO" id="GO:0005254">
    <property type="term" value="F:chloride channel activity"/>
    <property type="evidence" value="ECO:0007669"/>
    <property type="project" value="UniProtKB-KW"/>
</dbReference>
<evidence type="ECO:0000256" key="5">
    <source>
        <dbReference type="ARBA" id="ARBA00023065"/>
    </source>
</evidence>
<accession>A0A5M9ZRH8</accession>
<evidence type="ECO:0000256" key="9">
    <source>
        <dbReference type="ARBA" id="ARBA00023303"/>
    </source>
</evidence>
<dbReference type="PRINTS" id="PR00762">
    <property type="entry name" value="CLCHANNEL"/>
</dbReference>
<comment type="caution">
    <text evidence="13">The sequence shown here is derived from an EMBL/GenBank/DDBJ whole genome shotgun (WGS) entry which is preliminary data.</text>
</comment>
<feature type="transmembrane region" description="Helical" evidence="11">
    <location>
        <begin position="285"/>
        <end position="306"/>
    </location>
</feature>
<evidence type="ECO:0000256" key="8">
    <source>
        <dbReference type="ARBA" id="ARBA00023214"/>
    </source>
</evidence>
<keyword evidence="7" id="KW-0869">Chloride channel</keyword>
<keyword evidence="9" id="KW-0407">Ion channel</keyword>
<evidence type="ECO:0000256" key="3">
    <source>
        <dbReference type="ARBA" id="ARBA00022692"/>
    </source>
</evidence>
<feature type="transmembrane region" description="Helical" evidence="11">
    <location>
        <begin position="318"/>
        <end position="339"/>
    </location>
</feature>
<dbReference type="PROSITE" id="PS51202">
    <property type="entry name" value="RCK_C"/>
    <property type="match status" value="1"/>
</dbReference>
<feature type="region of interest" description="Disordered" evidence="10">
    <location>
        <begin position="1"/>
        <end position="55"/>
    </location>
</feature>
<keyword evidence="4 11" id="KW-1133">Transmembrane helix</keyword>
<dbReference type="OrthoDB" id="9767361at2"/>
<keyword evidence="6 11" id="KW-0472">Membrane</keyword>
<dbReference type="InterPro" id="IPR001807">
    <property type="entry name" value="ClC"/>
</dbReference>
<feature type="transmembrane region" description="Helical" evidence="11">
    <location>
        <begin position="72"/>
        <end position="93"/>
    </location>
</feature>
<dbReference type="SUPFAM" id="SSF116726">
    <property type="entry name" value="TrkA C-terminal domain-like"/>
    <property type="match status" value="1"/>
</dbReference>
<dbReference type="InterPro" id="IPR006037">
    <property type="entry name" value="RCK_C"/>
</dbReference>
<dbReference type="PANTHER" id="PTHR43427">
    <property type="entry name" value="CHLORIDE CHANNEL PROTEIN CLC-E"/>
    <property type="match status" value="1"/>
</dbReference>
<dbReference type="CDD" id="cd01031">
    <property type="entry name" value="EriC"/>
    <property type="match status" value="1"/>
</dbReference>
<dbReference type="AlphaFoldDB" id="A0A5M9ZRH8"/>
<protein>
    <submittedName>
        <fullName evidence="13">ClC family H(+)/Cl(-) exchange transporter</fullName>
    </submittedName>
</protein>
<evidence type="ECO:0000256" key="6">
    <source>
        <dbReference type="ARBA" id="ARBA00023136"/>
    </source>
</evidence>
<dbReference type="Pfam" id="PF00654">
    <property type="entry name" value="Voltage_CLC"/>
    <property type="match status" value="1"/>
</dbReference>
<dbReference type="Pfam" id="PF02080">
    <property type="entry name" value="TrkA_C"/>
    <property type="match status" value="1"/>
</dbReference>
<evidence type="ECO:0000313" key="13">
    <source>
        <dbReference type="EMBL" id="KAA8830059.1"/>
    </source>
</evidence>
<evidence type="ECO:0000256" key="7">
    <source>
        <dbReference type="ARBA" id="ARBA00023173"/>
    </source>
</evidence>
<evidence type="ECO:0000256" key="4">
    <source>
        <dbReference type="ARBA" id="ARBA00022989"/>
    </source>
</evidence>
<reference evidence="13 14" key="1">
    <citation type="journal article" date="2019" name="Syst. Appl. Microbiol.">
        <title>Characterization of Bifidobacterium species in feaces of the Egyptian fruit bat: Description of B. vespertilionis sp. nov. and B. rousetti sp. nov.</title>
        <authorList>
            <person name="Modesto M."/>
            <person name="Satti M."/>
            <person name="Watanabe K."/>
            <person name="Puglisi E."/>
            <person name="Morelli L."/>
            <person name="Huang C.-H."/>
            <person name="Liou J.-S."/>
            <person name="Miyashita M."/>
            <person name="Tamura T."/>
            <person name="Saito S."/>
            <person name="Mori K."/>
            <person name="Huang L."/>
            <person name="Sciavilla P."/>
            <person name="Sandri C."/>
            <person name="Spiezio C."/>
            <person name="Vitali F."/>
            <person name="Cavalieri D."/>
            <person name="Perpetuini G."/>
            <person name="Tofalo R."/>
            <person name="Bonetti A."/>
            <person name="Arita M."/>
            <person name="Mattarelli P."/>
        </authorList>
    </citation>
    <scope>NUCLEOTIDE SEQUENCE [LARGE SCALE GENOMIC DNA]</scope>
    <source>
        <strain evidence="13 14">RST7</strain>
    </source>
</reference>
<dbReference type="Proteomes" id="UP000412028">
    <property type="component" value="Unassembled WGS sequence"/>
</dbReference>
<dbReference type="EMBL" id="RZUI01000007">
    <property type="protein sequence ID" value="KAA8830059.1"/>
    <property type="molecule type" value="Genomic_DNA"/>
</dbReference>
<keyword evidence="5" id="KW-0406">Ion transport</keyword>
<dbReference type="Gene3D" id="3.30.70.1450">
    <property type="entry name" value="Regulator of K+ conductance, C-terminal domain"/>
    <property type="match status" value="1"/>
</dbReference>
<keyword evidence="3 11" id="KW-0812">Transmembrane</keyword>
<name>A0A5M9ZRH8_9BIFI</name>
<evidence type="ECO:0000313" key="14">
    <source>
        <dbReference type="Proteomes" id="UP000412028"/>
    </source>
</evidence>
<evidence type="ECO:0000256" key="1">
    <source>
        <dbReference type="ARBA" id="ARBA00004141"/>
    </source>
</evidence>
<feature type="domain" description="RCK C-terminal" evidence="12">
    <location>
        <begin position="509"/>
        <end position="590"/>
    </location>
</feature>
<organism evidence="13 14">
    <name type="scientific">Bifidobacterium tissieri</name>
    <dbReference type="NCBI Taxonomy" id="1630162"/>
    <lineage>
        <taxon>Bacteria</taxon>
        <taxon>Bacillati</taxon>
        <taxon>Actinomycetota</taxon>
        <taxon>Actinomycetes</taxon>
        <taxon>Bifidobacteriales</taxon>
        <taxon>Bifidobacteriaceae</taxon>
        <taxon>Bifidobacterium</taxon>
    </lineage>
</organism>
<feature type="transmembrane region" description="Helical" evidence="11">
    <location>
        <begin position="345"/>
        <end position="369"/>
    </location>
</feature>
<proteinExistence type="predicted"/>
<feature type="transmembrane region" description="Helical" evidence="11">
    <location>
        <begin position="465"/>
        <end position="483"/>
    </location>
</feature>